<keyword evidence="1" id="KW-0732">Signal</keyword>
<gene>
    <name evidence="2" type="ORF">HW556_01765</name>
</gene>
<accession>A0ABX2PZZ2</accession>
<keyword evidence="3" id="KW-1185">Reference proteome</keyword>
<evidence type="ECO:0000256" key="1">
    <source>
        <dbReference type="SAM" id="SignalP"/>
    </source>
</evidence>
<protein>
    <submittedName>
        <fullName evidence="2">Uncharacterized protein</fullName>
    </submittedName>
</protein>
<name>A0ABX2PZZ2_9BACT</name>
<reference evidence="2 3" key="1">
    <citation type="submission" date="2020-05" db="EMBL/GenBank/DDBJ databases">
        <title>Hymenobacter terrestris sp. nov. and Hymenobacter lapidiphilus sp. nov., isolated from regoliths in Antarctica.</title>
        <authorList>
            <person name="Sedlacek I."/>
            <person name="Pantucek R."/>
            <person name="Zeman M."/>
            <person name="Holochova P."/>
            <person name="Kralova S."/>
            <person name="Stankova E."/>
            <person name="Sedo O."/>
            <person name="Micenkova L."/>
            <person name="Svec P."/>
            <person name="Gupta V."/>
            <person name="Sood U."/>
            <person name="Korpole U.S."/>
            <person name="Lal R."/>
        </authorList>
    </citation>
    <scope>NUCLEOTIDE SEQUENCE [LARGE SCALE GENOMIC DNA]</scope>
    <source>
        <strain evidence="2 3">P5252</strain>
    </source>
</reference>
<comment type="caution">
    <text evidence="2">The sequence shown here is derived from an EMBL/GenBank/DDBJ whole genome shotgun (WGS) entry which is preliminary data.</text>
</comment>
<proteinExistence type="predicted"/>
<feature type="signal peptide" evidence="1">
    <location>
        <begin position="1"/>
        <end position="20"/>
    </location>
</feature>
<evidence type="ECO:0000313" key="3">
    <source>
        <dbReference type="Proteomes" id="UP000626554"/>
    </source>
</evidence>
<sequence length="169" mass="19370">MISKTLLFGLLLLGSVQASAQAITDAARATAARDSLMRAVESIHAQLVQKTGFVLKTPNRKRRHLVSGNYITPRIIDAETGQKRQFVLWKHRTIYRRNGRIEEKYTAYQPGGLLLQERRLNGQIIWLVLSPRRSDAVANPLLRYARYIRGGYLLWNQRQYVLPTAVELK</sequence>
<organism evidence="2 3">
    <name type="scientific">Hymenobacter terrestris</name>
    <dbReference type="NCBI Taxonomy" id="2748310"/>
    <lineage>
        <taxon>Bacteria</taxon>
        <taxon>Pseudomonadati</taxon>
        <taxon>Bacteroidota</taxon>
        <taxon>Cytophagia</taxon>
        <taxon>Cytophagales</taxon>
        <taxon>Hymenobacteraceae</taxon>
        <taxon>Hymenobacter</taxon>
    </lineage>
</organism>
<dbReference type="EMBL" id="JABKAV010000003">
    <property type="protein sequence ID" value="NVO83597.1"/>
    <property type="molecule type" value="Genomic_DNA"/>
</dbReference>
<dbReference type="Proteomes" id="UP000626554">
    <property type="component" value="Unassembled WGS sequence"/>
</dbReference>
<feature type="chain" id="PRO_5046639921" evidence="1">
    <location>
        <begin position="21"/>
        <end position="169"/>
    </location>
</feature>
<dbReference type="RefSeq" id="WP_176897401.1">
    <property type="nucleotide sequence ID" value="NZ_JABKAV010000003.1"/>
</dbReference>
<evidence type="ECO:0000313" key="2">
    <source>
        <dbReference type="EMBL" id="NVO83597.1"/>
    </source>
</evidence>